<feature type="domain" description="CCHC-type" evidence="2">
    <location>
        <begin position="59"/>
        <end position="75"/>
    </location>
</feature>
<gene>
    <name evidence="3" type="ORF">ILUMI_17601</name>
</gene>
<protein>
    <recommendedName>
        <fullName evidence="2">CCHC-type domain-containing protein</fullName>
    </recommendedName>
</protein>
<evidence type="ECO:0000313" key="4">
    <source>
        <dbReference type="Proteomes" id="UP000801492"/>
    </source>
</evidence>
<reference evidence="3" key="1">
    <citation type="submission" date="2019-08" db="EMBL/GenBank/DDBJ databases">
        <title>The genome of the North American firefly Photinus pyralis.</title>
        <authorList>
            <consortium name="Photinus pyralis genome working group"/>
            <person name="Fallon T.R."/>
            <person name="Sander Lower S.E."/>
            <person name="Weng J.-K."/>
        </authorList>
    </citation>
    <scope>NUCLEOTIDE SEQUENCE</scope>
    <source>
        <strain evidence="3">TRF0915ILg1</strain>
        <tissue evidence="3">Whole body</tissue>
    </source>
</reference>
<comment type="caution">
    <text evidence="3">The sequence shown here is derived from an EMBL/GenBank/DDBJ whole genome shotgun (WGS) entry which is preliminary data.</text>
</comment>
<dbReference type="GO" id="GO:0003676">
    <property type="term" value="F:nucleic acid binding"/>
    <property type="evidence" value="ECO:0007669"/>
    <property type="project" value="InterPro"/>
</dbReference>
<dbReference type="SUPFAM" id="SSF57756">
    <property type="entry name" value="Retrovirus zinc finger-like domains"/>
    <property type="match status" value="1"/>
</dbReference>
<dbReference type="AlphaFoldDB" id="A0A8K0CNR2"/>
<accession>A0A8K0CNR2</accession>
<evidence type="ECO:0000313" key="3">
    <source>
        <dbReference type="EMBL" id="KAF2888572.1"/>
    </source>
</evidence>
<proteinExistence type="predicted"/>
<keyword evidence="1" id="KW-0479">Metal-binding</keyword>
<organism evidence="3 4">
    <name type="scientific">Ignelater luminosus</name>
    <name type="common">Cucubano</name>
    <name type="synonym">Pyrophorus luminosus</name>
    <dbReference type="NCBI Taxonomy" id="2038154"/>
    <lineage>
        <taxon>Eukaryota</taxon>
        <taxon>Metazoa</taxon>
        <taxon>Ecdysozoa</taxon>
        <taxon>Arthropoda</taxon>
        <taxon>Hexapoda</taxon>
        <taxon>Insecta</taxon>
        <taxon>Pterygota</taxon>
        <taxon>Neoptera</taxon>
        <taxon>Endopterygota</taxon>
        <taxon>Coleoptera</taxon>
        <taxon>Polyphaga</taxon>
        <taxon>Elateriformia</taxon>
        <taxon>Elateroidea</taxon>
        <taxon>Elateridae</taxon>
        <taxon>Agrypninae</taxon>
        <taxon>Pyrophorini</taxon>
        <taxon>Ignelater</taxon>
    </lineage>
</organism>
<dbReference type="Gene3D" id="4.10.60.10">
    <property type="entry name" value="Zinc finger, CCHC-type"/>
    <property type="match status" value="1"/>
</dbReference>
<keyword evidence="1" id="KW-0863">Zinc-finger</keyword>
<name>A0A8K0CNR2_IGNLU</name>
<dbReference type="EMBL" id="VTPC01076001">
    <property type="protein sequence ID" value="KAF2888572.1"/>
    <property type="molecule type" value="Genomic_DNA"/>
</dbReference>
<dbReference type="PROSITE" id="PS50158">
    <property type="entry name" value="ZF_CCHC"/>
    <property type="match status" value="1"/>
</dbReference>
<dbReference type="InterPro" id="IPR001878">
    <property type="entry name" value="Znf_CCHC"/>
</dbReference>
<evidence type="ECO:0000256" key="1">
    <source>
        <dbReference type="PROSITE-ProRule" id="PRU00047"/>
    </source>
</evidence>
<evidence type="ECO:0000259" key="2">
    <source>
        <dbReference type="PROSITE" id="PS50158"/>
    </source>
</evidence>
<keyword evidence="1" id="KW-0862">Zinc</keyword>
<dbReference type="GO" id="GO:0008270">
    <property type="term" value="F:zinc ion binding"/>
    <property type="evidence" value="ECO:0007669"/>
    <property type="project" value="UniProtKB-KW"/>
</dbReference>
<dbReference type="Proteomes" id="UP000801492">
    <property type="component" value="Unassembled WGS sequence"/>
</dbReference>
<dbReference type="InterPro" id="IPR036875">
    <property type="entry name" value="Znf_CCHC_sf"/>
</dbReference>
<keyword evidence="4" id="KW-1185">Reference proteome</keyword>
<sequence length="99" mass="11404">MIKDNNWYKKAFKIGARNQNTTNWVLKINPEIRKILITRGRVCFGQTACPVADFIRISRCYKCQRFGHISKFCKSRSQCGICSSVSHETNECGVKNNEN</sequence>
<dbReference type="OrthoDB" id="10069609at2759"/>